<dbReference type="STRING" id="525898.Sdel_0785"/>
<dbReference type="KEGG" id="sdl:Sdel_0785"/>
<dbReference type="InterPro" id="IPR041682">
    <property type="entry name" value="AAA_14"/>
</dbReference>
<dbReference type="OrthoDB" id="9768467at2"/>
<proteinExistence type="predicted"/>
<dbReference type="PANTHER" id="PTHR42990">
    <property type="entry name" value="ATPASE"/>
    <property type="match status" value="1"/>
</dbReference>
<dbReference type="InterPro" id="IPR003593">
    <property type="entry name" value="AAA+_ATPase"/>
</dbReference>
<name>D1B147_SULD5</name>
<dbReference type="SUPFAM" id="SSF52540">
    <property type="entry name" value="P-loop containing nucleoside triphosphate hydrolases"/>
    <property type="match status" value="1"/>
</dbReference>
<reference evidence="2 3" key="2">
    <citation type="journal article" date="2010" name="Stand. Genomic Sci.">
        <title>Complete genome sequence of Sulfurospirillum deleyianum type strain (5175).</title>
        <authorList>
            <person name="Sikorski J."/>
            <person name="Lapidus A."/>
            <person name="Copeland A."/>
            <person name="Glavina Del Rio T."/>
            <person name="Nolan M."/>
            <person name="Lucas S."/>
            <person name="Chen F."/>
            <person name="Tice H."/>
            <person name="Cheng J.F."/>
            <person name="Saunders E."/>
            <person name="Bruce D."/>
            <person name="Goodwin L."/>
            <person name="Pitluck S."/>
            <person name="Ovchinnikova G."/>
            <person name="Pati A."/>
            <person name="Ivanova N."/>
            <person name="Mavromatis K."/>
            <person name="Chen A."/>
            <person name="Palaniappan K."/>
            <person name="Chain P."/>
            <person name="Land M."/>
            <person name="Hauser L."/>
            <person name="Chang Y.J."/>
            <person name="Jeffries C.D."/>
            <person name="Brettin T."/>
            <person name="Detter J.C."/>
            <person name="Han C."/>
            <person name="Rohde M."/>
            <person name="Lang E."/>
            <person name="Spring S."/>
            <person name="Goker M."/>
            <person name="Bristow J."/>
            <person name="Eisen J.A."/>
            <person name="Markowitz V."/>
            <person name="Hugenholtz P."/>
            <person name="Kyrpides N.C."/>
            <person name="Klenk H.P."/>
        </authorList>
    </citation>
    <scope>NUCLEOTIDE SEQUENCE [LARGE SCALE GENOMIC DNA]</scope>
    <source>
        <strain evidence="3">ATCC 51133 / DSM 6946 / 5175</strain>
    </source>
</reference>
<feature type="domain" description="AAA+ ATPase" evidence="1">
    <location>
        <begin position="31"/>
        <end position="161"/>
    </location>
</feature>
<dbReference type="SMART" id="SM00382">
    <property type="entry name" value="AAA"/>
    <property type="match status" value="1"/>
</dbReference>
<dbReference type="EMBL" id="CP001816">
    <property type="protein sequence ID" value="ACZ11817.1"/>
    <property type="molecule type" value="Genomic_DNA"/>
</dbReference>
<dbReference type="eggNOG" id="COG1373">
    <property type="taxonomic scope" value="Bacteria"/>
</dbReference>
<organism evidence="2 3">
    <name type="scientific">Sulfurospirillum deleyianum (strain ATCC 51133 / DSM 6946 / 5175)</name>
    <dbReference type="NCBI Taxonomy" id="525898"/>
    <lineage>
        <taxon>Bacteria</taxon>
        <taxon>Pseudomonadati</taxon>
        <taxon>Campylobacterota</taxon>
        <taxon>Epsilonproteobacteria</taxon>
        <taxon>Campylobacterales</taxon>
        <taxon>Sulfurospirillaceae</taxon>
        <taxon>Sulfurospirillum</taxon>
    </lineage>
</organism>
<protein>
    <submittedName>
        <fullName evidence="2">AAA ATPase</fullName>
    </submittedName>
</protein>
<gene>
    <name evidence="2" type="ordered locus">Sdel_0785</name>
</gene>
<dbReference type="Proteomes" id="UP000002222">
    <property type="component" value="Chromosome"/>
</dbReference>
<dbReference type="AlphaFoldDB" id="D1B147"/>
<dbReference type="InterPro" id="IPR027417">
    <property type="entry name" value="P-loop_NTPase"/>
</dbReference>
<accession>D1B147</accession>
<dbReference type="PANTHER" id="PTHR42990:SF1">
    <property type="entry name" value="AAA+ ATPASE DOMAIN-CONTAINING PROTEIN"/>
    <property type="match status" value="1"/>
</dbReference>
<dbReference type="HOGENOM" id="CLU_058017_0_0_7"/>
<evidence type="ECO:0000313" key="2">
    <source>
        <dbReference type="EMBL" id="ACZ11817.1"/>
    </source>
</evidence>
<evidence type="ECO:0000259" key="1">
    <source>
        <dbReference type="SMART" id="SM00382"/>
    </source>
</evidence>
<sequence>MLDNIRKLEKRILNELASSYKRYLYDAIDFSSQMIGIVGARGVGKTTLLLQYTQTLKETNEPYKSLYFSYDYPTNIDIKLIELAEEFVKIGGTHLIIDEIHKYTNFSLDLKAIYDFYPKFHVIFTGSCATSIYNSQADLSRRVVLYTMNGLSYREFLELKHTITLPKYTLHELLENNVAIVNTLEKQFLPLEFFNEYLTFGYYPFYFKDTNQYLRHLNAVINQTIDIDLVNFGLVKPNFTHKLKKLLLIISESEPFELNITKIAAAIEVSRNTLYAYLHHLQLGGLLNMVTSSKKGISKLSKPEKLYLNNTNIFYTFGTESKIGTIRETFFVSQLYHIHKIEVANNGDFLVDNAYTFEVGGESKSFNQIKDIPNSYLVIDTDSTENSKKIPLWLFGFLY</sequence>
<dbReference type="Pfam" id="PF13173">
    <property type="entry name" value="AAA_14"/>
    <property type="match status" value="1"/>
</dbReference>
<evidence type="ECO:0000313" key="3">
    <source>
        <dbReference type="Proteomes" id="UP000002222"/>
    </source>
</evidence>
<keyword evidence="3" id="KW-1185">Reference proteome</keyword>
<reference evidence="3" key="1">
    <citation type="submission" date="2009-11" db="EMBL/GenBank/DDBJ databases">
        <title>The complete genome of Sulfurospirillum deleyianum DSM 6946.</title>
        <authorList>
            <consortium name="US DOE Joint Genome Institute (JGI-PGF)"/>
            <person name="Lucas S."/>
            <person name="Copeland A."/>
            <person name="Lapidus A."/>
            <person name="Glavina del Rio T."/>
            <person name="Dalin E."/>
            <person name="Tice H."/>
            <person name="Bruce D."/>
            <person name="Goodwin L."/>
            <person name="Pitluck S."/>
            <person name="Kyrpides N."/>
            <person name="Mavromatis K."/>
            <person name="Ivanova N."/>
            <person name="Ovchinnikova G."/>
            <person name="Munk A.C."/>
            <person name="Lu M."/>
            <person name="Brettin T."/>
            <person name="Detter J.C."/>
            <person name="Han C."/>
            <person name="Tapia R."/>
            <person name="Larimer F."/>
            <person name="Land M."/>
            <person name="Hauser L."/>
            <person name="Markowitz V."/>
            <person name="Cheng J.F."/>
            <person name="Hugenholtz P."/>
            <person name="Woyke T."/>
            <person name="Wu D."/>
            <person name="Aumann P."/>
            <person name="Schneider S."/>
            <person name="Lang E."/>
            <person name="Spring S."/>
            <person name="Klenk H.P."/>
            <person name="Eisen J.A."/>
        </authorList>
    </citation>
    <scope>NUCLEOTIDE SEQUENCE [LARGE SCALE GENOMIC DNA]</scope>
    <source>
        <strain evidence="3">ATCC 51133 / DSM 6946 / 5175</strain>
    </source>
</reference>
<dbReference type="RefSeq" id="WP_012856581.1">
    <property type="nucleotide sequence ID" value="NC_013512.1"/>
</dbReference>